<feature type="transmembrane region" description="Helical" evidence="2">
    <location>
        <begin position="66"/>
        <end position="85"/>
    </location>
</feature>
<feature type="region of interest" description="Disordered" evidence="1">
    <location>
        <begin position="1"/>
        <end position="24"/>
    </location>
</feature>
<keyword evidence="2" id="KW-1133">Transmembrane helix</keyword>
<reference evidence="3 4" key="1">
    <citation type="submission" date="2019-05" db="EMBL/GenBank/DDBJ databases">
        <title>Genome sequencing of F202Z8.</title>
        <authorList>
            <person name="Kwon Y.M."/>
        </authorList>
    </citation>
    <scope>NUCLEOTIDE SEQUENCE [LARGE SCALE GENOMIC DNA]</scope>
    <source>
        <strain evidence="3 4">F202Z8</strain>
    </source>
</reference>
<keyword evidence="4" id="KW-1185">Reference proteome</keyword>
<proteinExistence type="predicted"/>
<dbReference type="InterPro" id="IPR005240">
    <property type="entry name" value="DUF389"/>
</dbReference>
<feature type="transmembrane region" description="Helical" evidence="2">
    <location>
        <begin position="189"/>
        <end position="211"/>
    </location>
</feature>
<sequence length="513" mass="58193">MSEQQKKQEETEAQHTQDTTQNRAEVKKDFKGLIESTKIFLHELLDVRPNTDQEATKKAIIDDIPFKGHTSWILICSIFIASVGLNANSTAVVIGAMLISPLMGPILGIGMSLAINDIDTLRRSLKNFAVMVVLSVLTAYLFFLLFPLKVESSELLMRTAFDLRDVLIAFFGGLALVIARAKKGTMASVIYGVAIGTALMPPLCTVGFGIAWGNWDYALGALYLFTINSIFIGLATFLVIKYLRFPMVRYANSARRRAIARFASLLGVLVMIPAGFTFWDALQESFYRRQAQQFVNEEIATYQFAEGGRFVENLTDIEYQRTSIFKTISNTLFGKEESKKPEAPSIELVFMGNERIPESVIATWNAQKNENKDFDRLRETKLQIIQGAQNERLDQSKYIEELYESQKANLLGKDERIRLLQSEVARLKKSVARDIPFADISKEAKANYNDLISLEYDNAVRTDFSKIDTMAIFEIKWKKGVGKNQILRDNKKIHDWLKVRLKDESILLREMVQ</sequence>
<keyword evidence="2" id="KW-0472">Membrane</keyword>
<dbReference type="KEGG" id="asag:FGM00_01900"/>
<dbReference type="AlphaFoldDB" id="A0A5B7SPH3"/>
<evidence type="ECO:0000256" key="2">
    <source>
        <dbReference type="SAM" id="Phobius"/>
    </source>
</evidence>
<feature type="transmembrane region" description="Helical" evidence="2">
    <location>
        <begin position="127"/>
        <end position="146"/>
    </location>
</feature>
<protein>
    <submittedName>
        <fullName evidence="3">DUF389 domain-containing protein</fullName>
    </submittedName>
</protein>
<feature type="transmembrane region" description="Helical" evidence="2">
    <location>
        <begin position="166"/>
        <end position="182"/>
    </location>
</feature>
<dbReference type="EMBL" id="CP040710">
    <property type="protein sequence ID" value="QCW98927.1"/>
    <property type="molecule type" value="Genomic_DNA"/>
</dbReference>
<name>A0A5B7SPH3_9FLAO</name>
<feature type="transmembrane region" description="Helical" evidence="2">
    <location>
        <begin position="217"/>
        <end position="239"/>
    </location>
</feature>
<feature type="transmembrane region" description="Helical" evidence="2">
    <location>
        <begin position="259"/>
        <end position="279"/>
    </location>
</feature>
<evidence type="ECO:0000256" key="1">
    <source>
        <dbReference type="SAM" id="MobiDB-lite"/>
    </source>
</evidence>
<dbReference type="OrthoDB" id="9790659at2"/>
<dbReference type="PANTHER" id="PTHR20992">
    <property type="entry name" value="AT15442P-RELATED"/>
    <property type="match status" value="1"/>
</dbReference>
<dbReference type="Proteomes" id="UP000310017">
    <property type="component" value="Chromosome"/>
</dbReference>
<dbReference type="RefSeq" id="WP_138851282.1">
    <property type="nucleotide sequence ID" value="NZ_CP040710.1"/>
</dbReference>
<keyword evidence="2" id="KW-0812">Transmembrane</keyword>
<evidence type="ECO:0000313" key="3">
    <source>
        <dbReference type="EMBL" id="QCW98927.1"/>
    </source>
</evidence>
<organism evidence="3 4">
    <name type="scientific">Aggregatimonas sangjinii</name>
    <dbReference type="NCBI Taxonomy" id="2583587"/>
    <lineage>
        <taxon>Bacteria</taxon>
        <taxon>Pseudomonadati</taxon>
        <taxon>Bacteroidota</taxon>
        <taxon>Flavobacteriia</taxon>
        <taxon>Flavobacteriales</taxon>
        <taxon>Flavobacteriaceae</taxon>
        <taxon>Aggregatimonas</taxon>
    </lineage>
</organism>
<dbReference type="Pfam" id="PF04087">
    <property type="entry name" value="DUF389"/>
    <property type="match status" value="1"/>
</dbReference>
<dbReference type="PANTHER" id="PTHR20992:SF9">
    <property type="entry name" value="AT15442P-RELATED"/>
    <property type="match status" value="1"/>
</dbReference>
<evidence type="ECO:0000313" key="4">
    <source>
        <dbReference type="Proteomes" id="UP000310017"/>
    </source>
</evidence>
<gene>
    <name evidence="3" type="ORF">FGM00_01900</name>
</gene>
<feature type="compositionally biased region" description="Basic and acidic residues" evidence="1">
    <location>
        <begin position="1"/>
        <end position="15"/>
    </location>
</feature>
<accession>A0A5B7SPH3</accession>
<feature type="transmembrane region" description="Helical" evidence="2">
    <location>
        <begin position="91"/>
        <end position="115"/>
    </location>
</feature>